<proteinExistence type="predicted"/>
<sequence>MVYLQVGKQYLSFIGLVKRQARINDDEVVRTAEHDLFPVVHYGTGGRQDGVLAKDGGVDFFDDARTGHVAENAPADGEPQVVFGIEREVFDGAFRQYVGREDGVCPGGAFVYLQ</sequence>
<dbReference type="EMBL" id="VSSQ01024714">
    <property type="protein sequence ID" value="MPM72391.1"/>
    <property type="molecule type" value="Genomic_DNA"/>
</dbReference>
<dbReference type="AlphaFoldDB" id="A0A645C5X6"/>
<reference evidence="1" key="1">
    <citation type="submission" date="2019-08" db="EMBL/GenBank/DDBJ databases">
        <authorList>
            <person name="Kucharzyk K."/>
            <person name="Murdoch R.W."/>
            <person name="Higgins S."/>
            <person name="Loffler F."/>
        </authorList>
    </citation>
    <scope>NUCLEOTIDE SEQUENCE</scope>
</reference>
<gene>
    <name evidence="1" type="ORF">SDC9_119366</name>
</gene>
<name>A0A645C5X6_9ZZZZ</name>
<evidence type="ECO:0000313" key="1">
    <source>
        <dbReference type="EMBL" id="MPM72391.1"/>
    </source>
</evidence>
<accession>A0A645C5X6</accession>
<comment type="caution">
    <text evidence="1">The sequence shown here is derived from an EMBL/GenBank/DDBJ whole genome shotgun (WGS) entry which is preliminary data.</text>
</comment>
<protein>
    <submittedName>
        <fullName evidence="1">Uncharacterized protein</fullName>
    </submittedName>
</protein>
<organism evidence="1">
    <name type="scientific">bioreactor metagenome</name>
    <dbReference type="NCBI Taxonomy" id="1076179"/>
    <lineage>
        <taxon>unclassified sequences</taxon>
        <taxon>metagenomes</taxon>
        <taxon>ecological metagenomes</taxon>
    </lineage>
</organism>